<evidence type="ECO:0000256" key="1">
    <source>
        <dbReference type="ARBA" id="ARBA00006594"/>
    </source>
</evidence>
<evidence type="ECO:0000256" key="7">
    <source>
        <dbReference type="ARBA" id="ARBA00047942"/>
    </source>
</evidence>
<comment type="similarity">
    <text evidence="1">Belongs to the N(4)/N(6)-methyltransferase family.</text>
</comment>
<dbReference type="InterPro" id="IPR003356">
    <property type="entry name" value="DNA_methylase_A-5"/>
</dbReference>
<organism evidence="10 11">
    <name type="scientific">Yinghuangia aomiensis</name>
    <dbReference type="NCBI Taxonomy" id="676205"/>
    <lineage>
        <taxon>Bacteria</taxon>
        <taxon>Bacillati</taxon>
        <taxon>Actinomycetota</taxon>
        <taxon>Actinomycetes</taxon>
        <taxon>Kitasatosporales</taxon>
        <taxon>Streptomycetaceae</taxon>
        <taxon>Yinghuangia</taxon>
    </lineage>
</organism>
<evidence type="ECO:0000256" key="2">
    <source>
        <dbReference type="ARBA" id="ARBA00011900"/>
    </source>
</evidence>
<dbReference type="InterPro" id="IPR022749">
    <property type="entry name" value="D12N6_MeTrfase_N"/>
</dbReference>
<dbReference type="Pfam" id="PF02384">
    <property type="entry name" value="N6_Mtase"/>
    <property type="match status" value="1"/>
</dbReference>
<gene>
    <name evidence="10" type="ORF">GCM10023205_03970</name>
</gene>
<comment type="catalytic activity">
    <reaction evidence="7">
        <text>a 2'-deoxyadenosine in DNA + S-adenosyl-L-methionine = an N(6)-methyl-2'-deoxyadenosine in DNA + S-adenosyl-L-homocysteine + H(+)</text>
        <dbReference type="Rhea" id="RHEA:15197"/>
        <dbReference type="Rhea" id="RHEA-COMP:12418"/>
        <dbReference type="Rhea" id="RHEA-COMP:12419"/>
        <dbReference type="ChEBI" id="CHEBI:15378"/>
        <dbReference type="ChEBI" id="CHEBI:57856"/>
        <dbReference type="ChEBI" id="CHEBI:59789"/>
        <dbReference type="ChEBI" id="CHEBI:90615"/>
        <dbReference type="ChEBI" id="CHEBI:90616"/>
        <dbReference type="EC" id="2.1.1.72"/>
    </reaction>
</comment>
<evidence type="ECO:0000256" key="5">
    <source>
        <dbReference type="ARBA" id="ARBA00022691"/>
    </source>
</evidence>
<protein>
    <recommendedName>
        <fullName evidence="2">site-specific DNA-methyltransferase (adenine-specific)</fullName>
        <ecNumber evidence="2">2.1.1.72</ecNumber>
    </recommendedName>
</protein>
<evidence type="ECO:0000313" key="11">
    <source>
        <dbReference type="Proteomes" id="UP001500466"/>
    </source>
</evidence>
<keyword evidence="11" id="KW-1185">Reference proteome</keyword>
<dbReference type="InterPro" id="IPR029063">
    <property type="entry name" value="SAM-dependent_MTases_sf"/>
</dbReference>
<dbReference type="RefSeq" id="WP_345673440.1">
    <property type="nucleotide sequence ID" value="NZ_BAABHS010000001.1"/>
</dbReference>
<dbReference type="Proteomes" id="UP001500466">
    <property type="component" value="Unassembled WGS sequence"/>
</dbReference>
<dbReference type="SUPFAM" id="SSF53335">
    <property type="entry name" value="S-adenosyl-L-methionine-dependent methyltransferases"/>
    <property type="match status" value="1"/>
</dbReference>
<evidence type="ECO:0000256" key="4">
    <source>
        <dbReference type="ARBA" id="ARBA00022679"/>
    </source>
</evidence>
<dbReference type="Gene3D" id="1.20.1260.30">
    <property type="match status" value="1"/>
</dbReference>
<feature type="domain" description="DNA methylase adenine-specific" evidence="8">
    <location>
        <begin position="165"/>
        <end position="486"/>
    </location>
</feature>
<dbReference type="Pfam" id="PF12161">
    <property type="entry name" value="HsdM_N"/>
    <property type="match status" value="1"/>
</dbReference>
<sequence>MAVTQQEIESRLWDAADELRVAMPEAQYSSVVFPLMFWKYLSDTWEHQHQEFLADNEGLDNLSAEEAHEIEYRDYQSFEIPFIHSGTVQKRRASWSSILATVTQPKLGERVRTSLQAIETANPDKFSRLFGSMAWTAEEVLPGEVLGAVMQAMDRVPKMHEGNMSHDVLGGAYEYLLKRFSDGSGTRAGQFFTPREVVELIVELLDPKAYESVYDPTCGSGGMLIASANLLKAHGGRGYTLSLHGQEAVADTAGVARMNLFMHNLTQFQVEVGDTLKDPRFRKPDGSVAQFDVLLANPPYSLKWKPWAQDPRAIGGVAPQSTADWAFVQHMIASMGPKKGRAGVVLPHGVLFRGGQEAAIRQRVLDDDLLEAVIGLPVNLFYNTSIPTAILVFRAPGTKAPERQNGVLFIDASRRFTKAKNRNVLTTSDIANVVAAYNAKYDADGNPLDPGESSGLGARFVHTAEIAANKYDLNLGRYIKQIAAEEEDLGPLIDAYNLARAERQMTEQRMLAVLSAAGIEGFDE</sequence>
<evidence type="ECO:0000259" key="9">
    <source>
        <dbReference type="Pfam" id="PF12161"/>
    </source>
</evidence>
<evidence type="ECO:0000256" key="3">
    <source>
        <dbReference type="ARBA" id="ARBA00022603"/>
    </source>
</evidence>
<keyword evidence="4" id="KW-0808">Transferase</keyword>
<comment type="caution">
    <text evidence="10">The sequence shown here is derived from an EMBL/GenBank/DDBJ whole genome shotgun (WGS) entry which is preliminary data.</text>
</comment>
<evidence type="ECO:0000259" key="8">
    <source>
        <dbReference type="Pfam" id="PF02384"/>
    </source>
</evidence>
<dbReference type="PROSITE" id="PS00092">
    <property type="entry name" value="N6_MTASE"/>
    <property type="match status" value="1"/>
</dbReference>
<dbReference type="PANTHER" id="PTHR42933">
    <property type="entry name" value="SLR6095 PROTEIN"/>
    <property type="match status" value="1"/>
</dbReference>
<keyword evidence="3" id="KW-0489">Methyltransferase</keyword>
<reference evidence="11" key="1">
    <citation type="journal article" date="2019" name="Int. J. Syst. Evol. Microbiol.">
        <title>The Global Catalogue of Microorganisms (GCM) 10K type strain sequencing project: providing services to taxonomists for standard genome sequencing and annotation.</title>
        <authorList>
            <consortium name="The Broad Institute Genomics Platform"/>
            <consortium name="The Broad Institute Genome Sequencing Center for Infectious Disease"/>
            <person name="Wu L."/>
            <person name="Ma J."/>
        </authorList>
    </citation>
    <scope>NUCLEOTIDE SEQUENCE [LARGE SCALE GENOMIC DNA]</scope>
    <source>
        <strain evidence="11">JCM 17986</strain>
    </source>
</reference>
<evidence type="ECO:0000313" key="10">
    <source>
        <dbReference type="EMBL" id="GAA4947290.1"/>
    </source>
</evidence>
<proteinExistence type="inferred from homology"/>
<evidence type="ECO:0000256" key="6">
    <source>
        <dbReference type="ARBA" id="ARBA00022747"/>
    </source>
</evidence>
<dbReference type="Gene3D" id="3.40.50.150">
    <property type="entry name" value="Vaccinia Virus protein VP39"/>
    <property type="match status" value="1"/>
</dbReference>
<dbReference type="InterPro" id="IPR051537">
    <property type="entry name" value="DNA_Adenine_Mtase"/>
</dbReference>
<dbReference type="EMBL" id="BAABHS010000001">
    <property type="protein sequence ID" value="GAA4947290.1"/>
    <property type="molecule type" value="Genomic_DNA"/>
</dbReference>
<dbReference type="InterPro" id="IPR038333">
    <property type="entry name" value="T1MK-like_N_sf"/>
</dbReference>
<feature type="domain" description="N6 adenine-specific DNA methyltransferase N-terminal" evidence="9">
    <location>
        <begin position="8"/>
        <end position="151"/>
    </location>
</feature>
<dbReference type="InterPro" id="IPR002052">
    <property type="entry name" value="DNA_methylase_N6_adenine_CS"/>
</dbReference>
<keyword evidence="5" id="KW-0949">S-adenosyl-L-methionine</keyword>
<name>A0ABP9GLE4_9ACTN</name>
<dbReference type="EC" id="2.1.1.72" evidence="2"/>
<keyword evidence="6" id="KW-0680">Restriction system</keyword>
<dbReference type="PANTHER" id="PTHR42933:SF3">
    <property type="entry name" value="TYPE I RESTRICTION ENZYME MJAVIII METHYLASE SUBUNIT"/>
    <property type="match status" value="1"/>
</dbReference>
<accession>A0ABP9GLE4</accession>
<dbReference type="PRINTS" id="PR00507">
    <property type="entry name" value="N12N6MTFRASE"/>
</dbReference>